<reference evidence="1 2" key="1">
    <citation type="journal article" date="2018" name="Evol. Lett.">
        <title>Horizontal gene cluster transfer increased hallucinogenic mushroom diversity.</title>
        <authorList>
            <person name="Reynolds H.T."/>
            <person name="Vijayakumar V."/>
            <person name="Gluck-Thaler E."/>
            <person name="Korotkin H.B."/>
            <person name="Matheny P.B."/>
            <person name="Slot J.C."/>
        </authorList>
    </citation>
    <scope>NUCLEOTIDE SEQUENCE [LARGE SCALE GENOMIC DNA]</scope>
    <source>
        <strain evidence="1 2">SRW20</strain>
    </source>
</reference>
<organism evidence="1 2">
    <name type="scientific">Gymnopilus dilepis</name>
    <dbReference type="NCBI Taxonomy" id="231916"/>
    <lineage>
        <taxon>Eukaryota</taxon>
        <taxon>Fungi</taxon>
        <taxon>Dikarya</taxon>
        <taxon>Basidiomycota</taxon>
        <taxon>Agaricomycotina</taxon>
        <taxon>Agaricomycetes</taxon>
        <taxon>Agaricomycetidae</taxon>
        <taxon>Agaricales</taxon>
        <taxon>Agaricineae</taxon>
        <taxon>Hymenogastraceae</taxon>
        <taxon>Gymnopilus</taxon>
    </lineage>
</organism>
<accession>A0A409WDQ6</accession>
<dbReference type="AlphaFoldDB" id="A0A409WDQ6"/>
<dbReference type="Proteomes" id="UP000284706">
    <property type="component" value="Unassembled WGS sequence"/>
</dbReference>
<dbReference type="InParanoid" id="A0A409WDQ6"/>
<sequence>MTPSILLAALRARASYAIDRACVTLMTKKTFAESSGAWQGQILNRRPALREVKIDLQSHPVVDMDKATPEVKMTIHAIATVRCL</sequence>
<keyword evidence="2" id="KW-1185">Reference proteome</keyword>
<gene>
    <name evidence="1" type="ORF">CVT26_012854</name>
</gene>
<dbReference type="EMBL" id="NHYE01005142">
    <property type="protein sequence ID" value="PPQ76600.1"/>
    <property type="molecule type" value="Genomic_DNA"/>
</dbReference>
<name>A0A409WDQ6_9AGAR</name>
<evidence type="ECO:0000313" key="2">
    <source>
        <dbReference type="Proteomes" id="UP000284706"/>
    </source>
</evidence>
<comment type="caution">
    <text evidence="1">The sequence shown here is derived from an EMBL/GenBank/DDBJ whole genome shotgun (WGS) entry which is preliminary data.</text>
</comment>
<proteinExistence type="predicted"/>
<protein>
    <submittedName>
        <fullName evidence="1">Uncharacterized protein</fullName>
    </submittedName>
</protein>
<evidence type="ECO:0000313" key="1">
    <source>
        <dbReference type="EMBL" id="PPQ76600.1"/>
    </source>
</evidence>